<organism evidence="3 4">
    <name type="scientific">Papaver nudicaule</name>
    <name type="common">Iceland poppy</name>
    <dbReference type="NCBI Taxonomy" id="74823"/>
    <lineage>
        <taxon>Eukaryota</taxon>
        <taxon>Viridiplantae</taxon>
        <taxon>Streptophyta</taxon>
        <taxon>Embryophyta</taxon>
        <taxon>Tracheophyta</taxon>
        <taxon>Spermatophyta</taxon>
        <taxon>Magnoliopsida</taxon>
        <taxon>Ranunculales</taxon>
        <taxon>Papaveraceae</taxon>
        <taxon>Papaveroideae</taxon>
        <taxon>Papaver</taxon>
    </lineage>
</organism>
<dbReference type="EMBL" id="JAJJMA010333191">
    <property type="protein sequence ID" value="MCL7050922.1"/>
    <property type="molecule type" value="Genomic_DNA"/>
</dbReference>
<evidence type="ECO:0000256" key="1">
    <source>
        <dbReference type="SAM" id="MobiDB-lite"/>
    </source>
</evidence>
<feature type="compositionally biased region" description="Gly residues" evidence="1">
    <location>
        <begin position="63"/>
        <end position="76"/>
    </location>
</feature>
<name>A0AA42B4C2_PAPNU</name>
<dbReference type="InterPro" id="IPR010800">
    <property type="entry name" value="GRP"/>
</dbReference>
<comment type="caution">
    <text evidence="3">The sequence shown here is derived from an EMBL/GenBank/DDBJ whole genome shotgun (WGS) entry which is preliminary data.</text>
</comment>
<evidence type="ECO:0008006" key="5">
    <source>
        <dbReference type="Google" id="ProtNLM"/>
    </source>
</evidence>
<feature type="chain" id="PRO_5041387499" description="Glycine-rich protein" evidence="2">
    <location>
        <begin position="28"/>
        <end position="76"/>
    </location>
</feature>
<evidence type="ECO:0000256" key="2">
    <source>
        <dbReference type="SAM" id="SignalP"/>
    </source>
</evidence>
<keyword evidence="2" id="KW-0732">Signal</keyword>
<feature type="signal peptide" evidence="2">
    <location>
        <begin position="1"/>
        <end position="27"/>
    </location>
</feature>
<gene>
    <name evidence="3" type="ORF">MKW94_003915</name>
</gene>
<feature type="compositionally biased region" description="Low complexity" evidence="1">
    <location>
        <begin position="43"/>
        <end position="55"/>
    </location>
</feature>
<feature type="region of interest" description="Disordered" evidence="1">
    <location>
        <begin position="39"/>
        <end position="76"/>
    </location>
</feature>
<dbReference type="AlphaFoldDB" id="A0AA42B4C2"/>
<accession>A0AA42B4C2</accession>
<protein>
    <recommendedName>
        <fullName evidence="5">Glycine-rich protein</fullName>
    </recommendedName>
</protein>
<keyword evidence="4" id="KW-1185">Reference proteome</keyword>
<evidence type="ECO:0000313" key="4">
    <source>
        <dbReference type="Proteomes" id="UP001177140"/>
    </source>
</evidence>
<sequence>MGANRRSFILMALLFAAVLLISSEVLAAKDLSEKMRETVSDKNGAGNEANNVGAGFEPELGVRRGGGHGGLRGGNA</sequence>
<dbReference type="Proteomes" id="UP001177140">
    <property type="component" value="Unassembled WGS sequence"/>
</dbReference>
<evidence type="ECO:0000313" key="3">
    <source>
        <dbReference type="EMBL" id="MCL7050922.1"/>
    </source>
</evidence>
<proteinExistence type="predicted"/>
<reference evidence="3" key="1">
    <citation type="submission" date="2022-03" db="EMBL/GenBank/DDBJ databases">
        <title>A functionally conserved STORR gene fusion in Papaver species that diverged 16.8 million years ago.</title>
        <authorList>
            <person name="Catania T."/>
        </authorList>
    </citation>
    <scope>NUCLEOTIDE SEQUENCE</scope>
    <source>
        <strain evidence="3">S-191538</strain>
    </source>
</reference>
<dbReference type="Pfam" id="PF07172">
    <property type="entry name" value="GRP"/>
    <property type="match status" value="1"/>
</dbReference>